<dbReference type="GO" id="GO:0004575">
    <property type="term" value="F:sucrose alpha-glucosidase activity"/>
    <property type="evidence" value="ECO:0007669"/>
    <property type="project" value="TreeGrafter"/>
</dbReference>
<feature type="domain" description="Glycosyl hydrolase family 32 N-terminal" evidence="4">
    <location>
        <begin position="75"/>
        <end position="361"/>
    </location>
</feature>
<dbReference type="PANTHER" id="PTHR42800:SF1">
    <property type="entry name" value="EXOINULINASE INUD (AFU_ORTHOLOGUE AFUA_5G00480)"/>
    <property type="match status" value="1"/>
</dbReference>
<evidence type="ECO:0000259" key="5">
    <source>
        <dbReference type="Pfam" id="PF08244"/>
    </source>
</evidence>
<organism evidence="6">
    <name type="scientific">marine sediment metagenome</name>
    <dbReference type="NCBI Taxonomy" id="412755"/>
    <lineage>
        <taxon>unclassified sequences</taxon>
        <taxon>metagenomes</taxon>
        <taxon>ecological metagenomes</taxon>
    </lineage>
</organism>
<dbReference type="InterPro" id="IPR013320">
    <property type="entry name" value="ConA-like_dom_sf"/>
</dbReference>
<sequence>MIHFIIDGKIEREFEVSLAIGEPDYWVFLDVSEFKGKNATLQIIEENKAFDKIYQADSYPGEENIYKEHLRPQFHFSTRRGWTNDPNGLVYYNGEYHLFYQHNPFGWKYGSDANKAWGHAISKDLIHWKELRDAIHPDDLGGIYSGSAVVDKFNSTGFQSGDEKPIICIYTSAGGKTPWSKNKPFTQSIAYSNDRGRTFIKFNGNPVQDHIKLSNRDPKVIWYAPLNQWVIVLYLDDEEMGIFTSNDLKSWQLESRYKRDALHECPELFQLAIDGNEQNKKWILYAGNGRYDIGQFDGKKFIPDVQGITYNYGNCFYASQTFNNIPEEDGRRIQIAWGVIPMPSMPFNQQMLFPVELTLRSTEEGPLIFAQPIDEIKEIYGRNWVYQDKVIEEGHHSFTEEKNKNGLYDISAEFEIGSAERFGLNIDKIEITYEIKEQKIHCQERFASLKPMEGKVKFRILVDRETLEIFANDGQIYMPVRSHVNITDISEEFSKWGTDFNISEFLELYPYKFNYLVPYVKPIIVGKGDIIVFSEGGITKLIKMEIHELNSI</sequence>
<dbReference type="Pfam" id="PF08244">
    <property type="entry name" value="Glyco_hydro_32C"/>
    <property type="match status" value="1"/>
</dbReference>
<dbReference type="SMART" id="SM00640">
    <property type="entry name" value="Glyco_32"/>
    <property type="match status" value="1"/>
</dbReference>
<evidence type="ECO:0000256" key="2">
    <source>
        <dbReference type="ARBA" id="ARBA00022801"/>
    </source>
</evidence>
<evidence type="ECO:0000256" key="1">
    <source>
        <dbReference type="ARBA" id="ARBA00009902"/>
    </source>
</evidence>
<dbReference type="EMBL" id="LAZR01007725">
    <property type="protein sequence ID" value="KKM83361.1"/>
    <property type="molecule type" value="Genomic_DNA"/>
</dbReference>
<dbReference type="InterPro" id="IPR013148">
    <property type="entry name" value="Glyco_hydro_32_N"/>
</dbReference>
<dbReference type="SUPFAM" id="SSF75005">
    <property type="entry name" value="Arabinanase/levansucrase/invertase"/>
    <property type="match status" value="1"/>
</dbReference>
<keyword evidence="2" id="KW-0378">Hydrolase</keyword>
<gene>
    <name evidence="6" type="ORF">LCGC14_1310200</name>
</gene>
<dbReference type="AlphaFoldDB" id="A0A0F9L7J7"/>
<dbReference type="GO" id="GO:0005987">
    <property type="term" value="P:sucrose catabolic process"/>
    <property type="evidence" value="ECO:0007669"/>
    <property type="project" value="TreeGrafter"/>
</dbReference>
<dbReference type="CDD" id="cd18622">
    <property type="entry name" value="GH32_Inu-like"/>
    <property type="match status" value="1"/>
</dbReference>
<dbReference type="InterPro" id="IPR001362">
    <property type="entry name" value="Glyco_hydro_32"/>
</dbReference>
<evidence type="ECO:0000256" key="3">
    <source>
        <dbReference type="ARBA" id="ARBA00023295"/>
    </source>
</evidence>
<protein>
    <recommendedName>
        <fullName evidence="7">Glycosyl hydrolase family 32 N-terminal domain-containing protein</fullName>
    </recommendedName>
</protein>
<dbReference type="SUPFAM" id="SSF49899">
    <property type="entry name" value="Concanavalin A-like lectins/glucanases"/>
    <property type="match status" value="1"/>
</dbReference>
<keyword evidence="3" id="KW-0326">Glycosidase</keyword>
<reference evidence="6" key="1">
    <citation type="journal article" date="2015" name="Nature">
        <title>Complex archaea that bridge the gap between prokaryotes and eukaryotes.</title>
        <authorList>
            <person name="Spang A."/>
            <person name="Saw J.H."/>
            <person name="Jorgensen S.L."/>
            <person name="Zaremba-Niedzwiedzka K."/>
            <person name="Martijn J."/>
            <person name="Lind A.E."/>
            <person name="van Eijk R."/>
            <person name="Schleper C."/>
            <person name="Guy L."/>
            <person name="Ettema T.J."/>
        </authorList>
    </citation>
    <scope>NUCLEOTIDE SEQUENCE</scope>
</reference>
<comment type="similarity">
    <text evidence="1">Belongs to the glycosyl hydrolase 32 family.</text>
</comment>
<dbReference type="PANTHER" id="PTHR42800">
    <property type="entry name" value="EXOINULINASE INUD (AFU_ORTHOLOGUE AFUA_5G00480)"/>
    <property type="match status" value="1"/>
</dbReference>
<feature type="domain" description="Glycosyl hydrolase family 32 C-terminal" evidence="5">
    <location>
        <begin position="399"/>
        <end position="476"/>
    </location>
</feature>
<name>A0A0F9L7J7_9ZZZZ</name>
<evidence type="ECO:0000313" key="6">
    <source>
        <dbReference type="EMBL" id="KKM83361.1"/>
    </source>
</evidence>
<evidence type="ECO:0008006" key="7">
    <source>
        <dbReference type="Google" id="ProtNLM"/>
    </source>
</evidence>
<proteinExistence type="inferred from homology"/>
<accession>A0A0F9L7J7</accession>
<dbReference type="GO" id="GO:0005737">
    <property type="term" value="C:cytoplasm"/>
    <property type="evidence" value="ECO:0007669"/>
    <property type="project" value="TreeGrafter"/>
</dbReference>
<dbReference type="Gene3D" id="2.115.10.20">
    <property type="entry name" value="Glycosyl hydrolase domain, family 43"/>
    <property type="match status" value="1"/>
</dbReference>
<dbReference type="InterPro" id="IPR023296">
    <property type="entry name" value="Glyco_hydro_beta-prop_sf"/>
</dbReference>
<dbReference type="Pfam" id="PF00251">
    <property type="entry name" value="Glyco_hydro_32N"/>
    <property type="match status" value="1"/>
</dbReference>
<dbReference type="InterPro" id="IPR013189">
    <property type="entry name" value="Glyco_hydro_32_C"/>
</dbReference>
<dbReference type="Gene3D" id="2.60.120.560">
    <property type="entry name" value="Exo-inulinase, domain 1"/>
    <property type="match status" value="1"/>
</dbReference>
<evidence type="ECO:0000259" key="4">
    <source>
        <dbReference type="Pfam" id="PF00251"/>
    </source>
</evidence>
<comment type="caution">
    <text evidence="6">The sequence shown here is derived from an EMBL/GenBank/DDBJ whole genome shotgun (WGS) entry which is preliminary data.</text>
</comment>